<feature type="signal peptide" evidence="2">
    <location>
        <begin position="1"/>
        <end position="20"/>
    </location>
</feature>
<keyword evidence="2" id="KW-0732">Signal</keyword>
<sequence length="136" mass="14166">MVVMWMTFKTLLADICLLGAYESPLSLLDTVGHGLIRSGSNQNMDQSKLGGETERSWARGRQPGRGLGVGLLPTEANLPTFISSNPSGLGGRGTEPEMNPAAGGPGQLDSGCANTITGAGARTLICFRYEVVSLGI</sequence>
<evidence type="ECO:0000256" key="1">
    <source>
        <dbReference type="SAM" id="MobiDB-lite"/>
    </source>
</evidence>
<dbReference type="EMBL" id="SRLO01000692">
    <property type="protein sequence ID" value="TNN48563.1"/>
    <property type="molecule type" value="Genomic_DNA"/>
</dbReference>
<keyword evidence="4" id="KW-1185">Reference proteome</keyword>
<evidence type="ECO:0000313" key="3">
    <source>
        <dbReference type="EMBL" id="TNN48563.1"/>
    </source>
</evidence>
<reference evidence="3 4" key="1">
    <citation type="submission" date="2019-03" db="EMBL/GenBank/DDBJ databases">
        <title>First draft genome of Liparis tanakae, snailfish: a comprehensive survey of snailfish specific genes.</title>
        <authorList>
            <person name="Kim W."/>
            <person name="Song I."/>
            <person name="Jeong J.-H."/>
            <person name="Kim D."/>
            <person name="Kim S."/>
            <person name="Ryu S."/>
            <person name="Song J.Y."/>
            <person name="Lee S.K."/>
        </authorList>
    </citation>
    <scope>NUCLEOTIDE SEQUENCE [LARGE SCALE GENOMIC DNA]</scope>
    <source>
        <tissue evidence="3">Muscle</tissue>
    </source>
</reference>
<name>A0A4Z2G6N3_9TELE</name>
<dbReference type="Proteomes" id="UP000314294">
    <property type="component" value="Unassembled WGS sequence"/>
</dbReference>
<proteinExistence type="predicted"/>
<evidence type="ECO:0000256" key="2">
    <source>
        <dbReference type="SAM" id="SignalP"/>
    </source>
</evidence>
<protein>
    <submittedName>
        <fullName evidence="3">Uncharacterized protein</fullName>
    </submittedName>
</protein>
<comment type="caution">
    <text evidence="3">The sequence shown here is derived from an EMBL/GenBank/DDBJ whole genome shotgun (WGS) entry which is preliminary data.</text>
</comment>
<accession>A0A4Z2G6N3</accession>
<feature type="chain" id="PRO_5021449896" evidence="2">
    <location>
        <begin position="21"/>
        <end position="136"/>
    </location>
</feature>
<organism evidence="3 4">
    <name type="scientific">Liparis tanakae</name>
    <name type="common">Tanaka's snailfish</name>
    <dbReference type="NCBI Taxonomy" id="230148"/>
    <lineage>
        <taxon>Eukaryota</taxon>
        <taxon>Metazoa</taxon>
        <taxon>Chordata</taxon>
        <taxon>Craniata</taxon>
        <taxon>Vertebrata</taxon>
        <taxon>Euteleostomi</taxon>
        <taxon>Actinopterygii</taxon>
        <taxon>Neopterygii</taxon>
        <taxon>Teleostei</taxon>
        <taxon>Neoteleostei</taxon>
        <taxon>Acanthomorphata</taxon>
        <taxon>Eupercaria</taxon>
        <taxon>Perciformes</taxon>
        <taxon>Cottioidei</taxon>
        <taxon>Cottales</taxon>
        <taxon>Liparidae</taxon>
        <taxon>Liparis</taxon>
    </lineage>
</organism>
<gene>
    <name evidence="3" type="ORF">EYF80_041259</name>
</gene>
<evidence type="ECO:0000313" key="4">
    <source>
        <dbReference type="Proteomes" id="UP000314294"/>
    </source>
</evidence>
<dbReference type="AlphaFoldDB" id="A0A4Z2G6N3"/>
<feature type="region of interest" description="Disordered" evidence="1">
    <location>
        <begin position="42"/>
        <end position="64"/>
    </location>
</feature>